<keyword evidence="2" id="KW-0378">Hydrolase</keyword>
<dbReference type="GO" id="GO:0016787">
    <property type="term" value="F:hydrolase activity"/>
    <property type="evidence" value="ECO:0007669"/>
    <property type="project" value="UniProtKB-KW"/>
</dbReference>
<evidence type="ECO:0000256" key="1">
    <source>
        <dbReference type="SAM" id="MobiDB-lite"/>
    </source>
</evidence>
<evidence type="ECO:0000313" key="3">
    <source>
        <dbReference type="Proteomes" id="UP001589718"/>
    </source>
</evidence>
<evidence type="ECO:0000313" key="2">
    <source>
        <dbReference type="EMBL" id="MFB9522980.1"/>
    </source>
</evidence>
<dbReference type="Gene3D" id="3.40.50.1110">
    <property type="entry name" value="SGNH hydrolase"/>
    <property type="match status" value="1"/>
</dbReference>
<gene>
    <name evidence="2" type="ORF">ACFFTU_23830</name>
</gene>
<comment type="caution">
    <text evidence="2">The sequence shown here is derived from an EMBL/GenBank/DDBJ whole genome shotgun (WGS) entry which is preliminary data.</text>
</comment>
<organism evidence="2 3">
    <name type="scientific">Streptomyces cremeus</name>
    <dbReference type="NCBI Taxonomy" id="66881"/>
    <lineage>
        <taxon>Bacteria</taxon>
        <taxon>Bacillati</taxon>
        <taxon>Actinomycetota</taxon>
        <taxon>Actinomycetes</taxon>
        <taxon>Kitasatosporales</taxon>
        <taxon>Streptomycetaceae</taxon>
        <taxon>Streptomyces</taxon>
    </lineage>
</organism>
<dbReference type="Proteomes" id="UP001589718">
    <property type="component" value="Unassembled WGS sequence"/>
</dbReference>
<dbReference type="PANTHER" id="PTHR30383:SF29">
    <property type="entry name" value="SGNH HYDROLASE-TYPE ESTERASE DOMAIN-CONTAINING PROTEIN"/>
    <property type="match status" value="1"/>
</dbReference>
<feature type="region of interest" description="Disordered" evidence="1">
    <location>
        <begin position="60"/>
        <end position="83"/>
    </location>
</feature>
<accession>A0ABV5PIE6</accession>
<name>A0ABV5PIE6_STRCM</name>
<dbReference type="EMBL" id="JBHMCR010000016">
    <property type="protein sequence ID" value="MFB9522980.1"/>
    <property type="molecule type" value="Genomic_DNA"/>
</dbReference>
<keyword evidence="3" id="KW-1185">Reference proteome</keyword>
<protein>
    <submittedName>
        <fullName evidence="2">SGNH/GDSL hydrolase family protein</fullName>
    </submittedName>
</protein>
<sequence length="298" mass="31071">MNNHDMNSDDMNTNDFDRNGNGTNRNRAGRPLLRRPSGRLAALVAAAACVGVLGLTACQGSGSGKDADTAGKGTGTASGAATKDGAKPARLLWMGDSIGEAQAPALGAAMKADGVEFKSMAAAGGGGVVGEIAAPTWESLPRELSSFKPDVVAYQITTYDWGTPAEQKAAYEKLAKTVKDAGAELVLVSAPPFRIDDFYKANEAAIKAAPKSARDVASQHPDEVHFLDASALWGDDGSAAKAQRSKDGIHSCQQGSAAFAQWFDKELGKRYSYTPAPVDQWATGSWTGDKVYGPLGCK</sequence>
<dbReference type="SUPFAM" id="SSF52266">
    <property type="entry name" value="SGNH hydrolase"/>
    <property type="match status" value="1"/>
</dbReference>
<dbReference type="PANTHER" id="PTHR30383">
    <property type="entry name" value="THIOESTERASE 1/PROTEASE 1/LYSOPHOSPHOLIPASE L1"/>
    <property type="match status" value="1"/>
</dbReference>
<dbReference type="InterPro" id="IPR036514">
    <property type="entry name" value="SGNH_hydro_sf"/>
</dbReference>
<feature type="region of interest" description="Disordered" evidence="1">
    <location>
        <begin position="1"/>
        <end position="33"/>
    </location>
</feature>
<reference evidence="2 3" key="1">
    <citation type="submission" date="2024-09" db="EMBL/GenBank/DDBJ databases">
        <authorList>
            <person name="Sun Q."/>
            <person name="Mori K."/>
        </authorList>
    </citation>
    <scope>NUCLEOTIDE SEQUENCE [LARGE SCALE GENOMIC DNA]</scope>
    <source>
        <strain evidence="2 3">JCM 4362</strain>
    </source>
</reference>
<proteinExistence type="predicted"/>
<dbReference type="InterPro" id="IPR051532">
    <property type="entry name" value="Ester_Hydrolysis_Enzymes"/>
</dbReference>
<dbReference type="CDD" id="cd00229">
    <property type="entry name" value="SGNH_hydrolase"/>
    <property type="match status" value="1"/>
</dbReference>
<dbReference type="RefSeq" id="WP_345219656.1">
    <property type="nucleotide sequence ID" value="NZ_BAAAXE010000002.1"/>
</dbReference>
<feature type="compositionally biased region" description="Low complexity" evidence="1">
    <location>
        <begin position="1"/>
        <end position="31"/>
    </location>
</feature>